<feature type="region of interest" description="Disordered" evidence="1">
    <location>
        <begin position="1"/>
        <end position="57"/>
    </location>
</feature>
<gene>
    <name evidence="2" type="ORF">GCM10023186_18990</name>
</gene>
<feature type="compositionally biased region" description="Pro residues" evidence="1">
    <location>
        <begin position="129"/>
        <end position="141"/>
    </location>
</feature>
<sequence>MGGLVACSNDKTGNQSSELRTTESSGVEQAETDAPNAAAAGSAAPQASAPDPNTTGQYRVLAERTYFFDAPRQSTPNGRYLLRGDVLYGEDEANGFVKTRFVNPNGAQVTGWLKAEELGKLTSASAARPSPPPAPRRPPAPTAEVTKSEPAAAPAPASQPTGSAQTAVVQVARSYFYNSPDLVQPRKAHCVKGDKVRLGESRGNAVYVTFTNWENVTSRGWMRKDALGLEASQE</sequence>
<dbReference type="Proteomes" id="UP001500454">
    <property type="component" value="Unassembled WGS sequence"/>
</dbReference>
<name>A0ABP8IYL2_9BACT</name>
<keyword evidence="3" id="KW-1185">Reference proteome</keyword>
<evidence type="ECO:0000313" key="3">
    <source>
        <dbReference type="Proteomes" id="UP001500454"/>
    </source>
</evidence>
<feature type="compositionally biased region" description="Polar residues" evidence="1">
    <location>
        <begin position="9"/>
        <end position="27"/>
    </location>
</feature>
<protein>
    <recommendedName>
        <fullName evidence="4">SH3 domain-containing protein</fullName>
    </recommendedName>
</protein>
<reference evidence="3" key="1">
    <citation type="journal article" date="2019" name="Int. J. Syst. Evol. Microbiol.">
        <title>The Global Catalogue of Microorganisms (GCM) 10K type strain sequencing project: providing services to taxonomists for standard genome sequencing and annotation.</title>
        <authorList>
            <consortium name="The Broad Institute Genomics Platform"/>
            <consortium name="The Broad Institute Genome Sequencing Center for Infectious Disease"/>
            <person name="Wu L."/>
            <person name="Ma J."/>
        </authorList>
    </citation>
    <scope>NUCLEOTIDE SEQUENCE [LARGE SCALE GENOMIC DNA]</scope>
    <source>
        <strain evidence="3">JCM 17924</strain>
    </source>
</reference>
<dbReference type="EMBL" id="BAABHA010000004">
    <property type="protein sequence ID" value="GAA4380489.1"/>
    <property type="molecule type" value="Genomic_DNA"/>
</dbReference>
<evidence type="ECO:0000256" key="1">
    <source>
        <dbReference type="SAM" id="MobiDB-lite"/>
    </source>
</evidence>
<evidence type="ECO:0008006" key="4">
    <source>
        <dbReference type="Google" id="ProtNLM"/>
    </source>
</evidence>
<organism evidence="2 3">
    <name type="scientific">Hymenobacter koreensis</name>
    <dbReference type="NCBI Taxonomy" id="1084523"/>
    <lineage>
        <taxon>Bacteria</taxon>
        <taxon>Pseudomonadati</taxon>
        <taxon>Bacteroidota</taxon>
        <taxon>Cytophagia</taxon>
        <taxon>Cytophagales</taxon>
        <taxon>Hymenobacteraceae</taxon>
        <taxon>Hymenobacter</taxon>
    </lineage>
</organism>
<proteinExistence type="predicted"/>
<evidence type="ECO:0000313" key="2">
    <source>
        <dbReference type="EMBL" id="GAA4380489.1"/>
    </source>
</evidence>
<comment type="caution">
    <text evidence="2">The sequence shown here is derived from an EMBL/GenBank/DDBJ whole genome shotgun (WGS) entry which is preliminary data.</text>
</comment>
<feature type="region of interest" description="Disordered" evidence="1">
    <location>
        <begin position="122"/>
        <end position="165"/>
    </location>
</feature>
<dbReference type="RefSeq" id="WP_345223600.1">
    <property type="nucleotide sequence ID" value="NZ_BAABHA010000004.1"/>
</dbReference>
<feature type="compositionally biased region" description="Low complexity" evidence="1">
    <location>
        <begin position="33"/>
        <end position="53"/>
    </location>
</feature>
<accession>A0ABP8IYL2</accession>